<dbReference type="PROSITE" id="PS50181">
    <property type="entry name" value="FBOX"/>
    <property type="match status" value="1"/>
</dbReference>
<protein>
    <recommendedName>
        <fullName evidence="1">F-box domain-containing protein</fullName>
    </recommendedName>
</protein>
<accession>A0A5J9VBM3</accession>
<evidence type="ECO:0000313" key="2">
    <source>
        <dbReference type="EMBL" id="TVU33355.1"/>
    </source>
</evidence>
<dbReference type="SUPFAM" id="SSF117281">
    <property type="entry name" value="Kelch motif"/>
    <property type="match status" value="1"/>
</dbReference>
<dbReference type="InterPro" id="IPR036047">
    <property type="entry name" value="F-box-like_dom_sf"/>
</dbReference>
<proteinExistence type="predicted"/>
<dbReference type="OrthoDB" id="582285at2759"/>
<evidence type="ECO:0000259" key="1">
    <source>
        <dbReference type="PROSITE" id="PS50181"/>
    </source>
</evidence>
<gene>
    <name evidence="2" type="ORF">EJB05_25167</name>
</gene>
<dbReference type="Gramene" id="TVU33355">
    <property type="protein sequence ID" value="TVU33355"/>
    <property type="gene ID" value="EJB05_25167"/>
</dbReference>
<dbReference type="SUPFAM" id="SSF81383">
    <property type="entry name" value="F-box domain"/>
    <property type="match status" value="1"/>
</dbReference>
<reference evidence="2 3" key="1">
    <citation type="journal article" date="2019" name="Sci. Rep.">
        <title>A high-quality genome of Eragrostis curvula grass provides insights into Poaceae evolution and supports new strategies to enhance forage quality.</title>
        <authorList>
            <person name="Carballo J."/>
            <person name="Santos B.A.C.M."/>
            <person name="Zappacosta D."/>
            <person name="Garbus I."/>
            <person name="Selva J.P."/>
            <person name="Gallo C.A."/>
            <person name="Diaz A."/>
            <person name="Albertini E."/>
            <person name="Caccamo M."/>
            <person name="Echenique V."/>
        </authorList>
    </citation>
    <scope>NUCLEOTIDE SEQUENCE [LARGE SCALE GENOMIC DNA]</scope>
    <source>
        <strain evidence="3">cv. Victoria</strain>
        <tissue evidence="2">Leaf</tissue>
    </source>
</reference>
<keyword evidence="3" id="KW-1185">Reference proteome</keyword>
<dbReference type="Proteomes" id="UP000324897">
    <property type="component" value="Chromosome 1"/>
</dbReference>
<dbReference type="Gene3D" id="1.20.1280.50">
    <property type="match status" value="1"/>
</dbReference>
<dbReference type="EMBL" id="RWGY01000011">
    <property type="protein sequence ID" value="TVU33355.1"/>
    <property type="molecule type" value="Genomic_DNA"/>
</dbReference>
<comment type="caution">
    <text evidence="2">The sequence shown here is derived from an EMBL/GenBank/DDBJ whole genome shotgun (WGS) entry which is preliminary data.</text>
</comment>
<dbReference type="InterPro" id="IPR015915">
    <property type="entry name" value="Kelch-typ_b-propeller"/>
</dbReference>
<dbReference type="InterPro" id="IPR001810">
    <property type="entry name" value="F-box_dom"/>
</dbReference>
<dbReference type="PANTHER" id="PTHR31111">
    <property type="entry name" value="BNAA05G37150D PROTEIN-RELATED"/>
    <property type="match status" value="1"/>
</dbReference>
<dbReference type="Pfam" id="PF00646">
    <property type="entry name" value="F-box"/>
    <property type="match status" value="1"/>
</dbReference>
<evidence type="ECO:0000313" key="3">
    <source>
        <dbReference type="Proteomes" id="UP000324897"/>
    </source>
</evidence>
<sequence length="336" mass="37437">MAPARSRSRPGSDAVVPLPSDAVYEVLLRVPGRDLCRFRAVCRPWRRLLSDPLFIAAHAARNPEPLIVAGYNSYFHPRNALCDLINLSGRVVKRVHATRGERDERVVSAEHGFIYTSRGVIRSVRLRSLITGDLVRALPDGLAREHKAYQSRIHDASAAFGMVASTGEYKVLRVINSSSSPGTAKQLYEVCTLDGSSSHAARWRAKKAPSEPVSLQGSWRTAVINGIIYFFSGVFIAGQDNAPDRVASFDLETEEWRPSLRGPLSSRVEAPAGTLYPGFERVELSICAMNGFLVMANRNLTPYMDLWILMDFERGLWVKQHSVRIRPFSIQPYVPC</sequence>
<dbReference type="SMART" id="SM00256">
    <property type="entry name" value="FBOX"/>
    <property type="match status" value="1"/>
</dbReference>
<dbReference type="Pfam" id="PF08268">
    <property type="entry name" value="FBA_3"/>
    <property type="match status" value="1"/>
</dbReference>
<name>A0A5J9VBM3_9POAL</name>
<dbReference type="AlphaFoldDB" id="A0A5J9VBM3"/>
<organism evidence="2 3">
    <name type="scientific">Eragrostis curvula</name>
    <name type="common">weeping love grass</name>
    <dbReference type="NCBI Taxonomy" id="38414"/>
    <lineage>
        <taxon>Eukaryota</taxon>
        <taxon>Viridiplantae</taxon>
        <taxon>Streptophyta</taxon>
        <taxon>Embryophyta</taxon>
        <taxon>Tracheophyta</taxon>
        <taxon>Spermatophyta</taxon>
        <taxon>Magnoliopsida</taxon>
        <taxon>Liliopsida</taxon>
        <taxon>Poales</taxon>
        <taxon>Poaceae</taxon>
        <taxon>PACMAD clade</taxon>
        <taxon>Chloridoideae</taxon>
        <taxon>Eragrostideae</taxon>
        <taxon>Eragrostidinae</taxon>
        <taxon>Eragrostis</taxon>
    </lineage>
</organism>
<dbReference type="PANTHER" id="PTHR31111:SF133">
    <property type="entry name" value="OS07G0196600 PROTEIN"/>
    <property type="match status" value="1"/>
</dbReference>
<feature type="domain" description="F-box" evidence="1">
    <location>
        <begin position="12"/>
        <end position="57"/>
    </location>
</feature>
<feature type="non-terminal residue" evidence="2">
    <location>
        <position position="336"/>
    </location>
</feature>
<dbReference type="InterPro" id="IPR013187">
    <property type="entry name" value="F-box-assoc_dom_typ3"/>
</dbReference>
<dbReference type="CDD" id="cd22157">
    <property type="entry name" value="F-box_AtFBW1-like"/>
    <property type="match status" value="1"/>
</dbReference>